<evidence type="ECO:0000256" key="4">
    <source>
        <dbReference type="ARBA" id="ARBA00022853"/>
    </source>
</evidence>
<evidence type="ECO:0000256" key="1">
    <source>
        <dbReference type="ARBA" id="ARBA00004123"/>
    </source>
</evidence>
<evidence type="ECO:0000256" key="5">
    <source>
        <dbReference type="ARBA" id="ARBA00023242"/>
    </source>
</evidence>
<dbReference type="GO" id="GO:0005634">
    <property type="term" value="C:nucleus"/>
    <property type="evidence" value="ECO:0007669"/>
    <property type="project" value="UniProtKB-SubCell"/>
</dbReference>
<dbReference type="InterPro" id="IPR001680">
    <property type="entry name" value="WD40_rpt"/>
</dbReference>
<name>A0A061D194_BABBI</name>
<evidence type="ECO:0000313" key="9">
    <source>
        <dbReference type="Proteomes" id="UP000033188"/>
    </source>
</evidence>
<keyword evidence="2 6" id="KW-0853">WD repeat</keyword>
<dbReference type="EMBL" id="LK391707">
    <property type="protein sequence ID" value="CDR94581.1"/>
    <property type="molecule type" value="Genomic_DNA"/>
</dbReference>
<dbReference type="Proteomes" id="UP000033188">
    <property type="component" value="Chromosome 1"/>
</dbReference>
<feature type="repeat" description="WD" evidence="6">
    <location>
        <begin position="369"/>
        <end position="411"/>
    </location>
</feature>
<dbReference type="InterPro" id="IPR019775">
    <property type="entry name" value="WD40_repeat_CS"/>
</dbReference>
<feature type="repeat" description="WD" evidence="6">
    <location>
        <begin position="221"/>
        <end position="252"/>
    </location>
</feature>
<proteinExistence type="predicted"/>
<dbReference type="InterPro" id="IPR020472">
    <property type="entry name" value="WD40_PAC1"/>
</dbReference>
<dbReference type="Gene3D" id="2.130.10.10">
    <property type="entry name" value="YVTN repeat-like/Quinoprotein amine dehydrogenase"/>
    <property type="match status" value="1"/>
</dbReference>
<dbReference type="RefSeq" id="XP_012766767.1">
    <property type="nucleotide sequence ID" value="XM_012911313.1"/>
</dbReference>
<dbReference type="InterPro" id="IPR022052">
    <property type="entry name" value="Histone-bd_RBBP4-like_N"/>
</dbReference>
<organism evidence="8 9">
    <name type="scientific">Babesia bigemina</name>
    <dbReference type="NCBI Taxonomy" id="5866"/>
    <lineage>
        <taxon>Eukaryota</taxon>
        <taxon>Sar</taxon>
        <taxon>Alveolata</taxon>
        <taxon>Apicomplexa</taxon>
        <taxon>Aconoidasida</taxon>
        <taxon>Piroplasmida</taxon>
        <taxon>Babesiidae</taxon>
        <taxon>Babesia</taxon>
    </lineage>
</organism>
<dbReference type="PRINTS" id="PR00320">
    <property type="entry name" value="GPROTEINBRPT"/>
</dbReference>
<dbReference type="InterPro" id="IPR015943">
    <property type="entry name" value="WD40/YVTN_repeat-like_dom_sf"/>
</dbReference>
<feature type="domain" description="Histone-binding protein RBBP4-like N-terminal" evidence="7">
    <location>
        <begin position="57"/>
        <end position="126"/>
    </location>
</feature>
<evidence type="ECO:0000256" key="3">
    <source>
        <dbReference type="ARBA" id="ARBA00022737"/>
    </source>
</evidence>
<dbReference type="GeneID" id="24563122"/>
<dbReference type="KEGG" id="bbig:BBBOND_0108790"/>
<dbReference type="Pfam" id="PF00400">
    <property type="entry name" value="WD40"/>
    <property type="match status" value="3"/>
</dbReference>
<keyword evidence="3" id="KW-0677">Repeat</keyword>
<reference evidence="9" key="1">
    <citation type="journal article" date="2014" name="Nucleic Acids Res.">
        <title>The evolutionary dynamics of variant antigen genes in Babesia reveal a history of genomic innovation underlying host-parasite interaction.</title>
        <authorList>
            <person name="Jackson A.P."/>
            <person name="Otto T.D."/>
            <person name="Darby A."/>
            <person name="Ramaprasad A."/>
            <person name="Xia D."/>
            <person name="Echaide I.E."/>
            <person name="Farber M."/>
            <person name="Gahlot S."/>
            <person name="Gamble J."/>
            <person name="Gupta D."/>
            <person name="Gupta Y."/>
            <person name="Jackson L."/>
            <person name="Malandrin L."/>
            <person name="Malas T.B."/>
            <person name="Moussa E."/>
            <person name="Nair M."/>
            <person name="Reid A.J."/>
            <person name="Sanders M."/>
            <person name="Sharma J."/>
            <person name="Tracey A."/>
            <person name="Quail M.A."/>
            <person name="Weir W."/>
            <person name="Wastling J.M."/>
            <person name="Hall N."/>
            <person name="Willadsen P."/>
            <person name="Lingelbach K."/>
            <person name="Shiels B."/>
            <person name="Tait A."/>
            <person name="Berriman M."/>
            <person name="Allred D.R."/>
            <person name="Pain A."/>
        </authorList>
    </citation>
    <scope>NUCLEOTIDE SEQUENCE [LARGE SCALE GENOMIC DNA]</scope>
    <source>
        <strain evidence="9">Bond</strain>
    </source>
</reference>
<dbReference type="SUPFAM" id="SSF50978">
    <property type="entry name" value="WD40 repeat-like"/>
    <property type="match status" value="1"/>
</dbReference>
<protein>
    <submittedName>
        <fullName evidence="8">Retinoblastoma A associated protein, putative</fullName>
    </submittedName>
</protein>
<dbReference type="SMART" id="SM00320">
    <property type="entry name" value="WD40"/>
    <property type="match status" value="5"/>
</dbReference>
<dbReference type="OrthoDB" id="427795at2759"/>
<dbReference type="PROSITE" id="PS50082">
    <property type="entry name" value="WD_REPEATS_2"/>
    <property type="match status" value="3"/>
</dbReference>
<dbReference type="PROSITE" id="PS00678">
    <property type="entry name" value="WD_REPEATS_1"/>
    <property type="match status" value="2"/>
</dbReference>
<evidence type="ECO:0000259" key="7">
    <source>
        <dbReference type="Pfam" id="PF12265"/>
    </source>
</evidence>
<keyword evidence="4" id="KW-0156">Chromatin regulator</keyword>
<dbReference type="PANTHER" id="PTHR22850">
    <property type="entry name" value="WD40 REPEAT FAMILY"/>
    <property type="match status" value="1"/>
</dbReference>
<keyword evidence="9" id="KW-1185">Reference proteome</keyword>
<sequence length="456" mass="50555">MESVIIKGNAQCKIKRRYPAPQGTVTFANRTPAFSESVPMPGMPADFPGEPPEEEYDDYYVWRRNAPFLYDALLVHRLDWPSLVVDFVADAVYKSRNGITAHKVLFGTHTSNSDVEYAVVGEIKMPVAGVRSNLTCCENFNGFFSYHKTHRLAVLGHPLPALDIKANLVHPGEVNRILHSPTNQFHFVTHTSFGDLLLFDYSRHPSTPRITSRAAPQLVLTGGHSADGFGVSWADDNKIVSVATDGSVCLWDPNAPSQAVEDTGRYVEGTKCVRPLTRFEMKDSPFNDVQVMPTRKQLYMAVSDDYVARLFDMRTDNSAGNAQVELKSEAEVNCLSFNTFNDNIVATGESDGTVCVWDIRQPKEAMLWLSHHTKSVTQVEFCPAAAGMLASASEDQHVCIWEISTEDNLRFIHAGHRGPVSDLSWLKAASMKNGFTLASVGADNAFHCYTPNFTEL</sequence>
<dbReference type="OMA" id="PHEEGCL"/>
<dbReference type="Pfam" id="PF12265">
    <property type="entry name" value="CAF1C_H4-bd"/>
    <property type="match status" value="1"/>
</dbReference>
<dbReference type="VEuPathDB" id="PiroplasmaDB:BBBOND_0108790"/>
<dbReference type="InterPro" id="IPR036322">
    <property type="entry name" value="WD40_repeat_dom_sf"/>
</dbReference>
<feature type="repeat" description="WD" evidence="6">
    <location>
        <begin position="325"/>
        <end position="367"/>
    </location>
</feature>
<keyword evidence="5" id="KW-0539">Nucleus</keyword>
<dbReference type="PROSITE" id="PS50294">
    <property type="entry name" value="WD_REPEATS_REGION"/>
    <property type="match status" value="1"/>
</dbReference>
<evidence type="ECO:0000256" key="2">
    <source>
        <dbReference type="ARBA" id="ARBA00022574"/>
    </source>
</evidence>
<comment type="subcellular location">
    <subcellularLocation>
        <location evidence="1">Nucleus</location>
    </subcellularLocation>
</comment>
<dbReference type="STRING" id="5866.A0A061D194"/>
<evidence type="ECO:0000256" key="6">
    <source>
        <dbReference type="PROSITE-ProRule" id="PRU00221"/>
    </source>
</evidence>
<gene>
    <name evidence="8" type="ORF">BBBOND_0108790</name>
</gene>
<dbReference type="InterPro" id="IPR050459">
    <property type="entry name" value="WD_repeat_RBAP46/RBAP48/MSI1"/>
</dbReference>
<dbReference type="GO" id="GO:0006325">
    <property type="term" value="P:chromatin organization"/>
    <property type="evidence" value="ECO:0007669"/>
    <property type="project" value="UniProtKB-KW"/>
</dbReference>
<evidence type="ECO:0000313" key="8">
    <source>
        <dbReference type="EMBL" id="CDR94581.1"/>
    </source>
</evidence>
<dbReference type="AlphaFoldDB" id="A0A061D194"/>
<accession>A0A061D194</accession>